<evidence type="ECO:0000256" key="1">
    <source>
        <dbReference type="SAM" id="MobiDB-lite"/>
    </source>
</evidence>
<dbReference type="AlphaFoldDB" id="A0AAW1T4W3"/>
<organism evidence="2 3">
    <name type="scientific">Apatococcus fuscideae</name>
    <dbReference type="NCBI Taxonomy" id="2026836"/>
    <lineage>
        <taxon>Eukaryota</taxon>
        <taxon>Viridiplantae</taxon>
        <taxon>Chlorophyta</taxon>
        <taxon>core chlorophytes</taxon>
        <taxon>Trebouxiophyceae</taxon>
        <taxon>Chlorellales</taxon>
        <taxon>Chlorellaceae</taxon>
        <taxon>Apatococcus</taxon>
    </lineage>
</organism>
<dbReference type="Proteomes" id="UP001485043">
    <property type="component" value="Unassembled WGS sequence"/>
</dbReference>
<protein>
    <submittedName>
        <fullName evidence="2">Uncharacterized protein</fullName>
    </submittedName>
</protein>
<reference evidence="2 3" key="1">
    <citation type="journal article" date="2024" name="Nat. Commun.">
        <title>Phylogenomics reveals the evolutionary origins of lichenization in chlorophyte algae.</title>
        <authorList>
            <person name="Puginier C."/>
            <person name="Libourel C."/>
            <person name="Otte J."/>
            <person name="Skaloud P."/>
            <person name="Haon M."/>
            <person name="Grisel S."/>
            <person name="Petersen M."/>
            <person name="Berrin J.G."/>
            <person name="Delaux P.M."/>
            <person name="Dal Grande F."/>
            <person name="Keller J."/>
        </authorList>
    </citation>
    <scope>NUCLEOTIDE SEQUENCE [LARGE SCALE GENOMIC DNA]</scope>
    <source>
        <strain evidence="2 3">SAG 2523</strain>
    </source>
</reference>
<proteinExistence type="predicted"/>
<keyword evidence="3" id="KW-1185">Reference proteome</keyword>
<evidence type="ECO:0000313" key="2">
    <source>
        <dbReference type="EMBL" id="KAK9863660.1"/>
    </source>
</evidence>
<name>A0AAW1T4W3_9CHLO</name>
<gene>
    <name evidence="2" type="ORF">WJX84_011971</name>
</gene>
<sequence length="66" mass="7263">MAPPERRQNKSQKLPRSRGTASSSRFQIGTRRSFCSTGSIYFDSCDLVLDKGFSACHCTARTVFGG</sequence>
<feature type="region of interest" description="Disordered" evidence="1">
    <location>
        <begin position="1"/>
        <end position="25"/>
    </location>
</feature>
<comment type="caution">
    <text evidence="2">The sequence shown here is derived from an EMBL/GenBank/DDBJ whole genome shotgun (WGS) entry which is preliminary data.</text>
</comment>
<accession>A0AAW1T4W3</accession>
<evidence type="ECO:0000313" key="3">
    <source>
        <dbReference type="Proteomes" id="UP001485043"/>
    </source>
</evidence>
<dbReference type="EMBL" id="JALJOV010000445">
    <property type="protein sequence ID" value="KAK9863660.1"/>
    <property type="molecule type" value="Genomic_DNA"/>
</dbReference>